<reference evidence="1 2" key="1">
    <citation type="journal article" date="2016" name="Nat. Commun.">
        <title>Ectomycorrhizal ecology is imprinted in the genome of the dominant symbiotic fungus Cenococcum geophilum.</title>
        <authorList>
            <consortium name="DOE Joint Genome Institute"/>
            <person name="Peter M."/>
            <person name="Kohler A."/>
            <person name="Ohm R.A."/>
            <person name="Kuo A."/>
            <person name="Krutzmann J."/>
            <person name="Morin E."/>
            <person name="Arend M."/>
            <person name="Barry K.W."/>
            <person name="Binder M."/>
            <person name="Choi C."/>
            <person name="Clum A."/>
            <person name="Copeland A."/>
            <person name="Grisel N."/>
            <person name="Haridas S."/>
            <person name="Kipfer T."/>
            <person name="LaButti K."/>
            <person name="Lindquist E."/>
            <person name="Lipzen A."/>
            <person name="Maire R."/>
            <person name="Meier B."/>
            <person name="Mihaltcheva S."/>
            <person name="Molinier V."/>
            <person name="Murat C."/>
            <person name="Poggeler S."/>
            <person name="Quandt C.A."/>
            <person name="Sperisen C."/>
            <person name="Tritt A."/>
            <person name="Tisserant E."/>
            <person name="Crous P.W."/>
            <person name="Henrissat B."/>
            <person name="Nehls U."/>
            <person name="Egli S."/>
            <person name="Spatafora J.W."/>
            <person name="Grigoriev I.V."/>
            <person name="Martin F.M."/>
        </authorList>
    </citation>
    <scope>NUCLEOTIDE SEQUENCE [LARGE SCALE GENOMIC DNA]</scope>
    <source>
        <strain evidence="1 2">1.58</strain>
    </source>
</reference>
<evidence type="ECO:0000313" key="1">
    <source>
        <dbReference type="EMBL" id="OCK88466.1"/>
    </source>
</evidence>
<organism evidence="1 2">
    <name type="scientific">Cenococcum geophilum 1.58</name>
    <dbReference type="NCBI Taxonomy" id="794803"/>
    <lineage>
        <taxon>Eukaryota</taxon>
        <taxon>Fungi</taxon>
        <taxon>Dikarya</taxon>
        <taxon>Ascomycota</taxon>
        <taxon>Pezizomycotina</taxon>
        <taxon>Dothideomycetes</taxon>
        <taxon>Pleosporomycetidae</taxon>
        <taxon>Gloniales</taxon>
        <taxon>Gloniaceae</taxon>
        <taxon>Cenococcum</taxon>
    </lineage>
</organism>
<gene>
    <name evidence="1" type="ORF">K441DRAFT_588667</name>
</gene>
<keyword evidence="2" id="KW-1185">Reference proteome</keyword>
<feature type="non-terminal residue" evidence="1">
    <location>
        <position position="1"/>
    </location>
</feature>
<name>A0ACC8EQA9_9PEZI</name>
<dbReference type="EMBL" id="KV748243">
    <property type="protein sequence ID" value="OCK88466.1"/>
    <property type="molecule type" value="Genomic_DNA"/>
</dbReference>
<proteinExistence type="predicted"/>
<sequence>ISIAGTATKVVKYLEVSPTTQCTSCQKFGHIGDRCSTKAYRFCAAAHLSKDHYCPTCLISGRPCKHTTPLCINCKEEHFANSKDCENLKAAKLVHE</sequence>
<dbReference type="Proteomes" id="UP000250078">
    <property type="component" value="Unassembled WGS sequence"/>
</dbReference>
<protein>
    <submittedName>
        <fullName evidence="1">Uncharacterized protein</fullName>
    </submittedName>
</protein>
<evidence type="ECO:0000313" key="2">
    <source>
        <dbReference type="Proteomes" id="UP000250078"/>
    </source>
</evidence>
<accession>A0ACC8EQA9</accession>